<evidence type="ECO:0000313" key="3">
    <source>
        <dbReference type="Proteomes" id="UP000240317"/>
    </source>
</evidence>
<dbReference type="OrthoDB" id="9871581at2"/>
<dbReference type="EMBL" id="PYSV01000012">
    <property type="protein sequence ID" value="PTA67383.1"/>
    <property type="molecule type" value="Genomic_DNA"/>
</dbReference>
<accession>A0A2T3W6L0</accession>
<feature type="signal peptide" evidence="1">
    <location>
        <begin position="1"/>
        <end position="19"/>
    </location>
</feature>
<dbReference type="AlphaFoldDB" id="A0A2T3W6L0"/>
<dbReference type="Proteomes" id="UP000240317">
    <property type="component" value="Unassembled WGS sequence"/>
</dbReference>
<gene>
    <name evidence="2" type="ORF">C8263_12465</name>
</gene>
<evidence type="ECO:0000256" key="1">
    <source>
        <dbReference type="SAM" id="SignalP"/>
    </source>
</evidence>
<evidence type="ECO:0000313" key="2">
    <source>
        <dbReference type="EMBL" id="PTA67383.1"/>
    </source>
</evidence>
<proteinExistence type="predicted"/>
<comment type="caution">
    <text evidence="2">The sequence shown here is derived from an EMBL/GenBank/DDBJ whole genome shotgun (WGS) entry which is preliminary data.</text>
</comment>
<feature type="chain" id="PRO_5015449315" evidence="1">
    <location>
        <begin position="20"/>
        <end position="394"/>
    </location>
</feature>
<protein>
    <submittedName>
        <fullName evidence="2">Uncharacterized protein</fullName>
    </submittedName>
</protein>
<keyword evidence="1" id="KW-0732">Signal</keyword>
<reference evidence="2 3" key="1">
    <citation type="submission" date="2018-03" db="EMBL/GenBank/DDBJ databases">
        <title>Draft genome of Deinococcus sp. OD32.</title>
        <authorList>
            <person name="Wang X.-P."/>
            <person name="Du Z.-J."/>
        </authorList>
    </citation>
    <scope>NUCLEOTIDE SEQUENCE [LARGE SCALE GENOMIC DNA]</scope>
    <source>
        <strain evidence="2 3">OD32</strain>
    </source>
</reference>
<organism evidence="2 3">
    <name type="scientific">Deinococcus arcticus</name>
    <dbReference type="NCBI Taxonomy" id="2136176"/>
    <lineage>
        <taxon>Bacteria</taxon>
        <taxon>Thermotogati</taxon>
        <taxon>Deinococcota</taxon>
        <taxon>Deinococci</taxon>
        <taxon>Deinococcales</taxon>
        <taxon>Deinococcaceae</taxon>
        <taxon>Deinococcus</taxon>
    </lineage>
</organism>
<keyword evidence="3" id="KW-1185">Reference proteome</keyword>
<name>A0A2T3W6L0_9DEIO</name>
<sequence>MKKLALPLLSLTALLTACPDPTPPVVNYDLTLQLDGLASAPVKVTNVSTGAVLLNESVTGTKTLSGIAANSVLKIEGQPANGYDTPAAQTVTLDSSKTVTVAYKATPTYTLTVAVSGVTSAPVKVTEVATGTVLFEGPLAGSKAIAGLKANTLVKIEGQAVAGYTTPTAQTVNVTGNQSVTLAYAPAAVTSVGGKVRMSLGRPPYQGPDDFAKGKTVHFFYKNGTTLQDLPTTVDNNLNWSMMLPGAAQIAGALKPISTYVGQGLPSNCTGTFNLSDPNAQITDLNDPDFFEIDARGVTISNRINLRLQTSESDTTPLQLIYADRPVKLSVDARCAVNEATFVVKVNLDFVAGWNLMKDSGDQYAGTQIQDSVRLNSADLRLVPSGMAARTSMN</sequence>
<dbReference type="RefSeq" id="WP_107138467.1">
    <property type="nucleotide sequence ID" value="NZ_PYSV01000012.1"/>
</dbReference>
<dbReference type="PROSITE" id="PS51257">
    <property type="entry name" value="PROKAR_LIPOPROTEIN"/>
    <property type="match status" value="1"/>
</dbReference>